<evidence type="ECO:0000313" key="1">
    <source>
        <dbReference type="EMBL" id="RQX12375.1"/>
    </source>
</evidence>
<name>A0A3N9XGX2_9ACTN</name>
<dbReference type="EMBL" id="QDGB01000348">
    <property type="protein sequence ID" value="RQX12375.1"/>
    <property type="molecule type" value="Genomic_DNA"/>
</dbReference>
<accession>A0A3N9XGX2</accession>
<sequence length="150" mass="17207">MRVIPMRDMDDLRRYVHEHGTTDLILDVEPWLVHWSEPAEVLVSRVASWHNPAFPQCTVRLCTNSTRFRSLDVPVRVISAARKPRTARRHLDRLGERPLVAGDLLLLDGLLARRVPADFAWLQWRGVSPPWPRALRVADRLAASLLLVGR</sequence>
<evidence type="ECO:0000313" key="2">
    <source>
        <dbReference type="Proteomes" id="UP000278981"/>
    </source>
</evidence>
<comment type="caution">
    <text evidence="1">The sequence shown here is derived from an EMBL/GenBank/DDBJ whole genome shotgun (WGS) entry which is preliminary data.</text>
</comment>
<proteinExistence type="predicted"/>
<dbReference type="AlphaFoldDB" id="A0A3N9XGX2"/>
<reference evidence="1 2" key="1">
    <citation type="submission" date="2018-04" db="EMBL/GenBank/DDBJ databases">
        <title>Micromonosporas from Atacama Desert.</title>
        <authorList>
            <person name="Carro L."/>
            <person name="Klenk H.-P."/>
            <person name="Goodfellow M."/>
        </authorList>
    </citation>
    <scope>NUCLEOTIDE SEQUENCE [LARGE SCALE GENOMIC DNA]</scope>
    <source>
        <strain evidence="1 2">LB19</strain>
    </source>
</reference>
<dbReference type="Proteomes" id="UP000278981">
    <property type="component" value="Unassembled WGS sequence"/>
</dbReference>
<gene>
    <name evidence="1" type="ORF">DDE19_28255</name>
</gene>
<protein>
    <submittedName>
        <fullName evidence="1">Uncharacterized protein</fullName>
    </submittedName>
</protein>
<organism evidence="1 2">
    <name type="scientific">Micromonospora ureilytica</name>
    <dbReference type="NCBI Taxonomy" id="709868"/>
    <lineage>
        <taxon>Bacteria</taxon>
        <taxon>Bacillati</taxon>
        <taxon>Actinomycetota</taxon>
        <taxon>Actinomycetes</taxon>
        <taxon>Micromonosporales</taxon>
        <taxon>Micromonosporaceae</taxon>
        <taxon>Micromonospora</taxon>
    </lineage>
</organism>